<evidence type="ECO:0000313" key="2">
    <source>
        <dbReference type="Proteomes" id="UP000237752"/>
    </source>
</evidence>
<dbReference type="PANTHER" id="PTHR14136">
    <property type="entry name" value="BTB_POZ DOMAIN-CONTAINING PROTEIN KCTD9"/>
    <property type="match status" value="1"/>
</dbReference>
<dbReference type="AlphaFoldDB" id="A0A2T0ZWV3"/>
<sequence>MAQDAVTPPSLVADCGSCFGLCCVALRLDESADFPVDKPAGEPCHNLQEDFGCAIHARLRPTGWKGCTVFDCFGAGQQVSQVTFAGVSWRDAPEIEHSMYAALPVMRQLHEMLFYLHDARRVSPDGALAAAYDETVAHTADPPERLLALDVTALRARVSPLLRSASAAYRRTVRRRLSNVVPRKVHPGADLMAADLRGMDLRAADLRNAYLIGADLRRSDLRHVDLLGADLRDADLRGSDLRGAIFLTQPQLNAAAGDASTEISPALVRPSHWIERGEFAPGSAEI</sequence>
<name>A0A2T0ZWV3_9ACTN</name>
<dbReference type="RefSeq" id="WP_106349945.1">
    <property type="nucleotide sequence ID" value="NZ_PVUE01000014.1"/>
</dbReference>
<protein>
    <submittedName>
        <fullName evidence="1">Uncharacterized protein YjbI with pentapeptide repeats</fullName>
    </submittedName>
</protein>
<dbReference type="PANTHER" id="PTHR14136:SF37">
    <property type="entry name" value="PENTAPEPTIDE REPEAT-CONTAINING PROTEIN"/>
    <property type="match status" value="1"/>
</dbReference>
<dbReference type="Proteomes" id="UP000237752">
    <property type="component" value="Unassembled WGS sequence"/>
</dbReference>
<dbReference type="SUPFAM" id="SSF141571">
    <property type="entry name" value="Pentapeptide repeat-like"/>
    <property type="match status" value="1"/>
</dbReference>
<gene>
    <name evidence="1" type="ORF">CLV47_11461</name>
</gene>
<keyword evidence="2" id="KW-1185">Reference proteome</keyword>
<accession>A0A2T0ZWV3</accession>
<evidence type="ECO:0000313" key="1">
    <source>
        <dbReference type="EMBL" id="PRZ40764.1"/>
    </source>
</evidence>
<comment type="caution">
    <text evidence="1">The sequence shown here is derived from an EMBL/GenBank/DDBJ whole genome shotgun (WGS) entry which is preliminary data.</text>
</comment>
<dbReference type="InterPro" id="IPR001646">
    <property type="entry name" value="5peptide_repeat"/>
</dbReference>
<dbReference type="EMBL" id="PVUE01000014">
    <property type="protein sequence ID" value="PRZ40764.1"/>
    <property type="molecule type" value="Genomic_DNA"/>
</dbReference>
<dbReference type="Gene3D" id="2.160.20.80">
    <property type="entry name" value="E3 ubiquitin-protein ligase SopA"/>
    <property type="match status" value="1"/>
</dbReference>
<organism evidence="1 2">
    <name type="scientific">Antricoccus suffuscus</name>
    <dbReference type="NCBI Taxonomy" id="1629062"/>
    <lineage>
        <taxon>Bacteria</taxon>
        <taxon>Bacillati</taxon>
        <taxon>Actinomycetota</taxon>
        <taxon>Actinomycetes</taxon>
        <taxon>Geodermatophilales</taxon>
        <taxon>Antricoccaceae</taxon>
        <taxon>Antricoccus</taxon>
    </lineage>
</organism>
<reference evidence="1 2" key="1">
    <citation type="submission" date="2018-03" db="EMBL/GenBank/DDBJ databases">
        <title>Genomic Encyclopedia of Archaeal and Bacterial Type Strains, Phase II (KMG-II): from individual species to whole genera.</title>
        <authorList>
            <person name="Goeker M."/>
        </authorList>
    </citation>
    <scope>NUCLEOTIDE SEQUENCE [LARGE SCALE GENOMIC DNA]</scope>
    <source>
        <strain evidence="1 2">DSM 100065</strain>
    </source>
</reference>
<dbReference type="OrthoDB" id="154708at2"/>
<dbReference type="Pfam" id="PF00805">
    <property type="entry name" value="Pentapeptide"/>
    <property type="match status" value="1"/>
</dbReference>
<dbReference type="InterPro" id="IPR051082">
    <property type="entry name" value="Pentapeptide-BTB/POZ_domain"/>
</dbReference>
<proteinExistence type="predicted"/>